<name>A0A2M7VGD4_9BACT</name>
<dbReference type="NCBIfam" id="TIGR00741">
    <property type="entry name" value="yfiA"/>
    <property type="match status" value="1"/>
</dbReference>
<dbReference type="AlphaFoldDB" id="A0A2M7VGD4"/>
<dbReference type="EMBL" id="PFPO01000011">
    <property type="protein sequence ID" value="PIZ99783.1"/>
    <property type="molecule type" value="Genomic_DNA"/>
</dbReference>
<gene>
    <name evidence="1" type="primary">raiA</name>
    <name evidence="1" type="ORF">COX77_00465</name>
</gene>
<evidence type="ECO:0000313" key="1">
    <source>
        <dbReference type="EMBL" id="PIZ99783.1"/>
    </source>
</evidence>
<accession>A0A2M7VGD4</accession>
<dbReference type="SUPFAM" id="SSF69754">
    <property type="entry name" value="Ribosome binding protein Y (YfiA homologue)"/>
    <property type="match status" value="1"/>
</dbReference>
<protein>
    <submittedName>
        <fullName evidence="1">Ribosomal subunit interface protein</fullName>
    </submittedName>
</protein>
<organism evidence="1 2">
    <name type="scientific">Candidatus Komeilibacteria bacterium CG_4_10_14_0_2_um_filter_37_10</name>
    <dbReference type="NCBI Taxonomy" id="1974470"/>
    <lineage>
        <taxon>Bacteria</taxon>
        <taxon>Candidatus Komeiliibacteriota</taxon>
    </lineage>
</organism>
<reference evidence="2" key="1">
    <citation type="submission" date="2017-09" db="EMBL/GenBank/DDBJ databases">
        <title>Depth-based differentiation of microbial function through sediment-hosted aquifers and enrichment of novel symbionts in the deep terrestrial subsurface.</title>
        <authorList>
            <person name="Probst A.J."/>
            <person name="Ladd B."/>
            <person name="Jarett J.K."/>
            <person name="Geller-Mcgrath D.E."/>
            <person name="Sieber C.M.K."/>
            <person name="Emerson J.B."/>
            <person name="Anantharaman K."/>
            <person name="Thomas B.C."/>
            <person name="Malmstrom R."/>
            <person name="Stieglmeier M."/>
            <person name="Klingl A."/>
            <person name="Woyke T."/>
            <person name="Ryan C.M."/>
            <person name="Banfield J.F."/>
        </authorList>
    </citation>
    <scope>NUCLEOTIDE SEQUENCE [LARGE SCALE GENOMIC DNA]</scope>
</reference>
<dbReference type="Gene3D" id="3.30.160.100">
    <property type="entry name" value="Ribosome hibernation promotion factor-like"/>
    <property type="match status" value="1"/>
</dbReference>
<proteinExistence type="predicted"/>
<dbReference type="Proteomes" id="UP000230405">
    <property type="component" value="Unassembled WGS sequence"/>
</dbReference>
<comment type="caution">
    <text evidence="1">The sequence shown here is derived from an EMBL/GenBank/DDBJ whole genome shotgun (WGS) entry which is preliminary data.</text>
</comment>
<evidence type="ECO:0000313" key="2">
    <source>
        <dbReference type="Proteomes" id="UP000230405"/>
    </source>
</evidence>
<sequence length="101" mass="11816">MQVILKLTNLDLTMEQKSYVENKILALAKYYPQIVEARVEIEKLEKHHSGNTTRCEVNISIPGKLIRVERTTTDWTKAINKAKDHLKVILSRTKEKRTKKR</sequence>
<dbReference type="InterPro" id="IPR003489">
    <property type="entry name" value="RHF/RaiA"/>
</dbReference>
<dbReference type="Pfam" id="PF02482">
    <property type="entry name" value="Ribosomal_S30AE"/>
    <property type="match status" value="1"/>
</dbReference>
<dbReference type="InterPro" id="IPR036567">
    <property type="entry name" value="RHF-like"/>
</dbReference>